<dbReference type="InterPro" id="IPR043128">
    <property type="entry name" value="Rev_trsase/Diguanyl_cyclase"/>
</dbReference>
<evidence type="ECO:0000256" key="1">
    <source>
        <dbReference type="ARBA" id="ARBA00001946"/>
    </source>
</evidence>
<gene>
    <name evidence="6" type="ORF">EV700_3312</name>
</gene>
<reference evidence="6 7" key="1">
    <citation type="submission" date="2019-02" db="EMBL/GenBank/DDBJ databases">
        <title>Genomic Encyclopedia of Type Strains, Phase IV (KMG-IV): sequencing the most valuable type-strain genomes for metagenomic binning, comparative biology and taxonomic classification.</title>
        <authorList>
            <person name="Goeker M."/>
        </authorList>
    </citation>
    <scope>NUCLEOTIDE SEQUENCE [LARGE SCALE GENOMIC DNA]</scope>
    <source>
        <strain evidence="6 7">DSM 105135</strain>
    </source>
</reference>
<comment type="caution">
    <text evidence="6">The sequence shown here is derived from an EMBL/GenBank/DDBJ whole genome shotgun (WGS) entry which is preliminary data.</text>
</comment>
<comment type="cofactor">
    <cofactor evidence="1">
        <name>Mg(2+)</name>
        <dbReference type="ChEBI" id="CHEBI:18420"/>
    </cofactor>
</comment>
<dbReference type="AlphaFoldDB" id="A0A4Q7YE12"/>
<accession>A0A4Q7YE12</accession>
<keyword evidence="4" id="KW-0472">Membrane</keyword>
<dbReference type="SMART" id="SM00267">
    <property type="entry name" value="GGDEF"/>
    <property type="match status" value="1"/>
</dbReference>
<evidence type="ECO:0000256" key="3">
    <source>
        <dbReference type="ARBA" id="ARBA00034247"/>
    </source>
</evidence>
<name>A0A4Q7YE12_9GAMM</name>
<dbReference type="PANTHER" id="PTHR45138:SF9">
    <property type="entry name" value="DIGUANYLATE CYCLASE DGCM-RELATED"/>
    <property type="match status" value="1"/>
</dbReference>
<dbReference type="EC" id="2.7.7.65" evidence="2"/>
<dbReference type="InterPro" id="IPR000160">
    <property type="entry name" value="GGDEF_dom"/>
</dbReference>
<dbReference type="SUPFAM" id="SSF55073">
    <property type="entry name" value="Nucleotide cyclase"/>
    <property type="match status" value="1"/>
</dbReference>
<dbReference type="EMBL" id="SHKX01000018">
    <property type="protein sequence ID" value="RZU35360.1"/>
    <property type="molecule type" value="Genomic_DNA"/>
</dbReference>
<keyword evidence="7" id="KW-1185">Reference proteome</keyword>
<feature type="transmembrane region" description="Helical" evidence="4">
    <location>
        <begin position="240"/>
        <end position="264"/>
    </location>
</feature>
<dbReference type="GO" id="GO:1902201">
    <property type="term" value="P:negative regulation of bacterial-type flagellum-dependent cell motility"/>
    <property type="evidence" value="ECO:0007669"/>
    <property type="project" value="TreeGrafter"/>
</dbReference>
<feature type="transmembrane region" description="Helical" evidence="4">
    <location>
        <begin position="166"/>
        <end position="188"/>
    </location>
</feature>
<dbReference type="GO" id="GO:0005886">
    <property type="term" value="C:plasma membrane"/>
    <property type="evidence" value="ECO:0007669"/>
    <property type="project" value="TreeGrafter"/>
</dbReference>
<evidence type="ECO:0000256" key="2">
    <source>
        <dbReference type="ARBA" id="ARBA00012528"/>
    </source>
</evidence>
<dbReference type="PANTHER" id="PTHR45138">
    <property type="entry name" value="REGULATORY COMPONENTS OF SENSORY TRANSDUCTION SYSTEM"/>
    <property type="match status" value="1"/>
</dbReference>
<protein>
    <recommendedName>
        <fullName evidence="2">diguanylate cyclase</fullName>
        <ecNumber evidence="2">2.7.7.65</ecNumber>
    </recommendedName>
</protein>
<keyword evidence="4" id="KW-0812">Transmembrane</keyword>
<dbReference type="CDD" id="cd01949">
    <property type="entry name" value="GGDEF"/>
    <property type="match status" value="1"/>
</dbReference>
<sequence length="510" mass="55083">MHSRGRRLVYASAGMALLVALPALLGKVFGWPELAQWGEGRPVMSPVASALILLLASLLLAIERYLALTIRVQVTDKPIALQNEQSDPVIRLQVAKVDLGLLPKHLIRAISLMGLIGSGVVLIGVAGGFHQIPAPSALPLPHTLLCLLLLFLAAFAATYQRIWALMVIQVASLIVLVIALSAFVGHLLEARSPVLMGFGVLSGSSAGMPLPAAIALFCLGGGFMVNAGRDIFLSVPVRQFSSFGAVALLLLSLGGLPVMLGWLVSSLNWDARYGPGSALALLVVANIILQLPVILHVARRLFFKEHQLKLAVTSLKEAVSQKDALAERLRELSRRDALTGLHNRRAFEEEFKRAWRRAMRTRQPLALLYLDIDHFKRFNDHYGHIRGDACLSEVAARIQRIIGREGDLAARIGGEEFVLLLPETTIDGAECVARKMHDTLTANPIEHLASPVMSRLTVSIGIAAQIPARGDLSGELLDSADQALYSAKQSGRNRTFVDRQSVAADGCATL</sequence>
<feature type="transmembrane region" description="Helical" evidence="4">
    <location>
        <begin position="42"/>
        <end position="62"/>
    </location>
</feature>
<comment type="catalytic activity">
    <reaction evidence="3">
        <text>2 GTP = 3',3'-c-di-GMP + 2 diphosphate</text>
        <dbReference type="Rhea" id="RHEA:24898"/>
        <dbReference type="ChEBI" id="CHEBI:33019"/>
        <dbReference type="ChEBI" id="CHEBI:37565"/>
        <dbReference type="ChEBI" id="CHEBI:58805"/>
        <dbReference type="EC" id="2.7.7.65"/>
    </reaction>
</comment>
<dbReference type="Proteomes" id="UP000292423">
    <property type="component" value="Unassembled WGS sequence"/>
</dbReference>
<dbReference type="FunFam" id="3.30.70.270:FF:000001">
    <property type="entry name" value="Diguanylate cyclase domain protein"/>
    <property type="match status" value="1"/>
</dbReference>
<dbReference type="Pfam" id="PF00990">
    <property type="entry name" value="GGDEF"/>
    <property type="match status" value="1"/>
</dbReference>
<dbReference type="Gene3D" id="3.30.70.270">
    <property type="match status" value="1"/>
</dbReference>
<feature type="transmembrane region" description="Helical" evidence="4">
    <location>
        <begin position="141"/>
        <end position="159"/>
    </location>
</feature>
<keyword evidence="4" id="KW-1133">Transmembrane helix</keyword>
<feature type="transmembrane region" description="Helical" evidence="4">
    <location>
        <begin position="208"/>
        <end position="228"/>
    </location>
</feature>
<dbReference type="PROSITE" id="PS50887">
    <property type="entry name" value="GGDEF"/>
    <property type="match status" value="1"/>
</dbReference>
<evidence type="ECO:0000313" key="6">
    <source>
        <dbReference type="EMBL" id="RZU35360.1"/>
    </source>
</evidence>
<evidence type="ECO:0000313" key="7">
    <source>
        <dbReference type="Proteomes" id="UP000292423"/>
    </source>
</evidence>
<dbReference type="NCBIfam" id="TIGR00254">
    <property type="entry name" value="GGDEF"/>
    <property type="match status" value="1"/>
</dbReference>
<organism evidence="6 7">
    <name type="scientific">Fluviicoccus keumensis</name>
    <dbReference type="NCBI Taxonomy" id="1435465"/>
    <lineage>
        <taxon>Bacteria</taxon>
        <taxon>Pseudomonadati</taxon>
        <taxon>Pseudomonadota</taxon>
        <taxon>Gammaproteobacteria</taxon>
        <taxon>Moraxellales</taxon>
        <taxon>Moraxellaceae</taxon>
        <taxon>Fluviicoccus</taxon>
    </lineage>
</organism>
<evidence type="ECO:0000256" key="4">
    <source>
        <dbReference type="SAM" id="Phobius"/>
    </source>
</evidence>
<dbReference type="InterPro" id="IPR029787">
    <property type="entry name" value="Nucleotide_cyclase"/>
</dbReference>
<dbReference type="GO" id="GO:0052621">
    <property type="term" value="F:diguanylate cyclase activity"/>
    <property type="evidence" value="ECO:0007669"/>
    <property type="project" value="UniProtKB-EC"/>
</dbReference>
<feature type="transmembrane region" description="Helical" evidence="4">
    <location>
        <begin position="276"/>
        <end position="298"/>
    </location>
</feature>
<feature type="transmembrane region" description="Helical" evidence="4">
    <location>
        <begin position="106"/>
        <end position="129"/>
    </location>
</feature>
<feature type="domain" description="GGDEF" evidence="5">
    <location>
        <begin position="363"/>
        <end position="500"/>
    </location>
</feature>
<dbReference type="GO" id="GO:0043709">
    <property type="term" value="P:cell adhesion involved in single-species biofilm formation"/>
    <property type="evidence" value="ECO:0007669"/>
    <property type="project" value="TreeGrafter"/>
</dbReference>
<proteinExistence type="predicted"/>
<dbReference type="InterPro" id="IPR050469">
    <property type="entry name" value="Diguanylate_Cyclase"/>
</dbReference>
<evidence type="ECO:0000259" key="5">
    <source>
        <dbReference type="PROSITE" id="PS50887"/>
    </source>
</evidence>